<protein>
    <submittedName>
        <fullName evidence="3">Sulfotransferase family protein</fullName>
    </submittedName>
</protein>
<keyword evidence="2" id="KW-0802">TPR repeat</keyword>
<dbReference type="GO" id="GO:0008476">
    <property type="term" value="F:protein-tyrosine sulfotransferase activity"/>
    <property type="evidence" value="ECO:0007669"/>
    <property type="project" value="InterPro"/>
</dbReference>
<proteinExistence type="predicted"/>
<dbReference type="AlphaFoldDB" id="A0A2U8HI53"/>
<dbReference type="PROSITE" id="PS50005">
    <property type="entry name" value="TPR"/>
    <property type="match status" value="1"/>
</dbReference>
<evidence type="ECO:0000313" key="3">
    <source>
        <dbReference type="EMBL" id="AWI84455.1"/>
    </source>
</evidence>
<dbReference type="SUPFAM" id="SSF52540">
    <property type="entry name" value="P-loop containing nucleoside triphosphate hydrolases"/>
    <property type="match status" value="1"/>
</dbReference>
<dbReference type="EMBL" id="CP022189">
    <property type="protein sequence ID" value="AWI84455.1"/>
    <property type="molecule type" value="Genomic_DNA"/>
</dbReference>
<dbReference type="RefSeq" id="WP_108967289.1">
    <property type="nucleotide sequence ID" value="NZ_CP022189.1"/>
</dbReference>
<dbReference type="KEGG" id="ypac:CEW88_12635"/>
<gene>
    <name evidence="3" type="ORF">CEW88_12635</name>
</gene>
<keyword evidence="1 3" id="KW-0808">Transferase</keyword>
<dbReference type="Pfam" id="PF13428">
    <property type="entry name" value="TPR_14"/>
    <property type="match status" value="1"/>
</dbReference>
<feature type="repeat" description="TPR" evidence="2">
    <location>
        <begin position="43"/>
        <end position="76"/>
    </location>
</feature>
<sequence length="490" mass="54148">MLPLSAARKASLIDKVRPALAKGRLGEARAALEQVLPSEPTRADLVFQLSQICYEQGDREACLRYLDRAVELAPEQPQVTATAVERYRALDRPEAALSALDRQIAAEPKAIKPRADKAHYLQLLGRFDEAEKLFRALIKRHPNEPELYRIFLAAKKLAAGDPLLRAMEKLWARRDLSDRQRMHLGFALAKVMEETGQTAKVFPYLTRANALQRKAAPFDSAAQAREFDTVRRAQVGLVSAPAVEPPPALRPIFVTGMPRSGTTLVERILGAHPDVSAGGELGHALKLAYGYFGAGAQMRLIAQEPPERVAAFAAQYMRLAARDTGRSQGAITDKSILCHLIFGLLDHALPGAKIIVVHRDPRDIALSIYKNHFVTGTHRYANDLSEIATAIKRFRANVAHWKEALPGRLHEIRYEALVADPEPQARALVAAAGLDWDPACLDMQAAQGAVKTLSVSQARQPIYRGSAQAWKKFETELAPFIEAWGEEPWD</sequence>
<dbReference type="InterPro" id="IPR011990">
    <property type="entry name" value="TPR-like_helical_dom_sf"/>
</dbReference>
<dbReference type="Proteomes" id="UP000244915">
    <property type="component" value="Chromosome 1"/>
</dbReference>
<name>A0A2U8HI53_9RHOB</name>
<dbReference type="Pfam" id="PF13469">
    <property type="entry name" value="Sulfotransfer_3"/>
    <property type="match status" value="1"/>
</dbReference>
<dbReference type="SUPFAM" id="SSF48452">
    <property type="entry name" value="TPR-like"/>
    <property type="match status" value="1"/>
</dbReference>
<dbReference type="SMART" id="SM00028">
    <property type="entry name" value="TPR"/>
    <property type="match status" value="2"/>
</dbReference>
<evidence type="ECO:0000256" key="2">
    <source>
        <dbReference type="PROSITE-ProRule" id="PRU00339"/>
    </source>
</evidence>
<accession>A0A2U8HI53</accession>
<dbReference type="Gene3D" id="3.40.50.300">
    <property type="entry name" value="P-loop containing nucleotide triphosphate hydrolases"/>
    <property type="match status" value="1"/>
</dbReference>
<dbReference type="InterPro" id="IPR019734">
    <property type="entry name" value="TPR_rpt"/>
</dbReference>
<reference evidence="3 4" key="1">
    <citation type="submission" date="2017-06" db="EMBL/GenBank/DDBJ databases">
        <title>Yangia sp. YSBP01 complete genome sequence.</title>
        <authorList>
            <person name="Woo J.-H."/>
            <person name="Kim H.-S."/>
        </authorList>
    </citation>
    <scope>NUCLEOTIDE SEQUENCE [LARGE SCALE GENOMIC DNA]</scope>
    <source>
        <strain evidence="3 4">YSBP01</strain>
    </source>
</reference>
<dbReference type="InterPro" id="IPR026634">
    <property type="entry name" value="TPST-like"/>
</dbReference>
<evidence type="ECO:0000256" key="1">
    <source>
        <dbReference type="ARBA" id="ARBA00022679"/>
    </source>
</evidence>
<dbReference type="InterPro" id="IPR027417">
    <property type="entry name" value="P-loop_NTPase"/>
</dbReference>
<dbReference type="OrthoDB" id="9800698at2"/>
<dbReference type="Pfam" id="PF14559">
    <property type="entry name" value="TPR_19"/>
    <property type="match status" value="1"/>
</dbReference>
<evidence type="ECO:0000313" key="4">
    <source>
        <dbReference type="Proteomes" id="UP000244915"/>
    </source>
</evidence>
<dbReference type="Gene3D" id="1.25.40.10">
    <property type="entry name" value="Tetratricopeptide repeat domain"/>
    <property type="match status" value="1"/>
</dbReference>
<dbReference type="PANTHER" id="PTHR12788">
    <property type="entry name" value="PROTEIN-TYROSINE SULFOTRANSFERASE 2"/>
    <property type="match status" value="1"/>
</dbReference>
<organism evidence="3 4">
    <name type="scientific">Alloyangia pacifica</name>
    <dbReference type="NCBI Taxonomy" id="311180"/>
    <lineage>
        <taxon>Bacteria</taxon>
        <taxon>Pseudomonadati</taxon>
        <taxon>Pseudomonadota</taxon>
        <taxon>Alphaproteobacteria</taxon>
        <taxon>Rhodobacterales</taxon>
        <taxon>Roseobacteraceae</taxon>
        <taxon>Alloyangia</taxon>
    </lineage>
</organism>
<dbReference type="PANTHER" id="PTHR12788:SF10">
    <property type="entry name" value="PROTEIN-TYROSINE SULFOTRANSFERASE"/>
    <property type="match status" value="1"/>
</dbReference>